<evidence type="ECO:0000313" key="2">
    <source>
        <dbReference type="Proteomes" id="UP001165136"/>
    </source>
</evidence>
<dbReference type="Proteomes" id="UP001165136">
    <property type="component" value="Unassembled WGS sequence"/>
</dbReference>
<gene>
    <name evidence="1" type="ORF">Atai01_02630</name>
</gene>
<name>A0A9W6QU57_9PSEU</name>
<dbReference type="EMBL" id="BSTI01000001">
    <property type="protein sequence ID" value="GLY63644.1"/>
    <property type="molecule type" value="Genomic_DNA"/>
</dbReference>
<sequence>MRAMMRGVLQVALELDYHASGDWLRVPQQFRDLLGVPGDAD</sequence>
<dbReference type="AlphaFoldDB" id="A0A9W6QU57"/>
<evidence type="ECO:0000313" key="1">
    <source>
        <dbReference type="EMBL" id="GLY63644.1"/>
    </source>
</evidence>
<reference evidence="1" key="1">
    <citation type="submission" date="2023-03" db="EMBL/GenBank/DDBJ databases">
        <title>Amycolatopsis taiwanensis NBRC 103393.</title>
        <authorList>
            <person name="Ichikawa N."/>
            <person name="Sato H."/>
            <person name="Tonouchi N."/>
        </authorList>
    </citation>
    <scope>NUCLEOTIDE SEQUENCE</scope>
    <source>
        <strain evidence="1">NBRC 103393</strain>
    </source>
</reference>
<accession>A0A9W6QU57</accession>
<proteinExistence type="predicted"/>
<comment type="caution">
    <text evidence="1">The sequence shown here is derived from an EMBL/GenBank/DDBJ whole genome shotgun (WGS) entry which is preliminary data.</text>
</comment>
<protein>
    <submittedName>
        <fullName evidence="1">Uncharacterized protein</fullName>
    </submittedName>
</protein>
<organism evidence="1 2">
    <name type="scientific">Amycolatopsis taiwanensis</name>
    <dbReference type="NCBI Taxonomy" id="342230"/>
    <lineage>
        <taxon>Bacteria</taxon>
        <taxon>Bacillati</taxon>
        <taxon>Actinomycetota</taxon>
        <taxon>Actinomycetes</taxon>
        <taxon>Pseudonocardiales</taxon>
        <taxon>Pseudonocardiaceae</taxon>
        <taxon>Amycolatopsis</taxon>
    </lineage>
</organism>
<keyword evidence="2" id="KW-1185">Reference proteome</keyword>